<reference evidence="1" key="2">
    <citation type="journal article" date="2015" name="Data Brief">
        <title>Shoot transcriptome of the giant reed, Arundo donax.</title>
        <authorList>
            <person name="Barrero R.A."/>
            <person name="Guerrero F.D."/>
            <person name="Moolhuijzen P."/>
            <person name="Goolsby J.A."/>
            <person name="Tidwell J."/>
            <person name="Bellgard S.E."/>
            <person name="Bellgard M.I."/>
        </authorList>
    </citation>
    <scope>NUCLEOTIDE SEQUENCE</scope>
    <source>
        <tissue evidence="1">Shoot tissue taken approximately 20 cm above the soil surface</tissue>
    </source>
</reference>
<proteinExistence type="predicted"/>
<sequence length="43" mass="4826">MKENAAKLASEFRKFLLCIHLIKEFGVLIPCPALYATSESKVD</sequence>
<evidence type="ECO:0000313" key="1">
    <source>
        <dbReference type="EMBL" id="JAD84185.1"/>
    </source>
</evidence>
<organism evidence="1">
    <name type="scientific">Arundo donax</name>
    <name type="common">Giant reed</name>
    <name type="synonym">Donax arundinaceus</name>
    <dbReference type="NCBI Taxonomy" id="35708"/>
    <lineage>
        <taxon>Eukaryota</taxon>
        <taxon>Viridiplantae</taxon>
        <taxon>Streptophyta</taxon>
        <taxon>Embryophyta</taxon>
        <taxon>Tracheophyta</taxon>
        <taxon>Spermatophyta</taxon>
        <taxon>Magnoliopsida</taxon>
        <taxon>Liliopsida</taxon>
        <taxon>Poales</taxon>
        <taxon>Poaceae</taxon>
        <taxon>PACMAD clade</taxon>
        <taxon>Arundinoideae</taxon>
        <taxon>Arundineae</taxon>
        <taxon>Arundo</taxon>
    </lineage>
</organism>
<dbReference type="EMBL" id="GBRH01213710">
    <property type="protein sequence ID" value="JAD84185.1"/>
    <property type="molecule type" value="Transcribed_RNA"/>
</dbReference>
<protein>
    <submittedName>
        <fullName evidence="1">Uncharacterized protein</fullName>
    </submittedName>
</protein>
<accession>A0A0A9DEY6</accession>
<dbReference type="AlphaFoldDB" id="A0A0A9DEY6"/>
<reference evidence="1" key="1">
    <citation type="submission" date="2014-09" db="EMBL/GenBank/DDBJ databases">
        <authorList>
            <person name="Magalhaes I.L.F."/>
            <person name="Oliveira U."/>
            <person name="Santos F.R."/>
            <person name="Vidigal T.H.D.A."/>
            <person name="Brescovit A.D."/>
            <person name="Santos A.J."/>
        </authorList>
    </citation>
    <scope>NUCLEOTIDE SEQUENCE</scope>
    <source>
        <tissue evidence="1">Shoot tissue taken approximately 20 cm above the soil surface</tissue>
    </source>
</reference>
<name>A0A0A9DEY6_ARUDO</name>